<dbReference type="RefSeq" id="WP_012064539.1">
    <property type="nucleotide sequence ID" value="NC_009633.1"/>
</dbReference>
<dbReference type="eggNOG" id="COG0189">
    <property type="taxonomic scope" value="Bacteria"/>
</dbReference>
<gene>
    <name evidence="1" type="ordered locus">Amet_3448</name>
</gene>
<protein>
    <submittedName>
        <fullName evidence="1">YheD</fullName>
    </submittedName>
</protein>
<dbReference type="SUPFAM" id="SSF56059">
    <property type="entry name" value="Glutathione synthetase ATP-binding domain-like"/>
    <property type="match status" value="1"/>
</dbReference>
<dbReference type="OrthoDB" id="1809801at2"/>
<keyword evidence="2" id="KW-1185">Reference proteome</keyword>
<dbReference type="Proteomes" id="UP000001572">
    <property type="component" value="Chromosome"/>
</dbReference>
<dbReference type="Pfam" id="PF14398">
    <property type="entry name" value="ATPgrasp_YheCD"/>
    <property type="match status" value="1"/>
</dbReference>
<proteinExistence type="predicted"/>
<reference evidence="2" key="1">
    <citation type="journal article" date="2016" name="Genome Announc.">
        <title>Complete genome sequence of Alkaliphilus metalliredigens strain QYMF, an alkaliphilic and metal-reducing bacterium isolated from borax-contaminated leachate ponds.</title>
        <authorList>
            <person name="Hwang C."/>
            <person name="Copeland A."/>
            <person name="Lucas S."/>
            <person name="Lapidus A."/>
            <person name="Barry K."/>
            <person name="Detter J.C."/>
            <person name="Glavina Del Rio T."/>
            <person name="Hammon N."/>
            <person name="Israni S."/>
            <person name="Dalin E."/>
            <person name="Tice H."/>
            <person name="Pitluck S."/>
            <person name="Chertkov O."/>
            <person name="Brettin T."/>
            <person name="Bruce D."/>
            <person name="Han C."/>
            <person name="Schmutz J."/>
            <person name="Larimer F."/>
            <person name="Land M.L."/>
            <person name="Hauser L."/>
            <person name="Kyrpides N."/>
            <person name="Mikhailova N."/>
            <person name="Ye Q."/>
            <person name="Zhou J."/>
            <person name="Richardson P."/>
            <person name="Fields M.W."/>
        </authorList>
    </citation>
    <scope>NUCLEOTIDE SEQUENCE [LARGE SCALE GENOMIC DNA]</scope>
    <source>
        <strain evidence="2">QYMF</strain>
    </source>
</reference>
<evidence type="ECO:0000313" key="2">
    <source>
        <dbReference type="Proteomes" id="UP000001572"/>
    </source>
</evidence>
<name>A6TTQ8_ALKMQ</name>
<dbReference type="HOGENOM" id="CLU_044334_0_0_9"/>
<organism evidence="1 2">
    <name type="scientific">Alkaliphilus metalliredigens (strain QYMF)</name>
    <dbReference type="NCBI Taxonomy" id="293826"/>
    <lineage>
        <taxon>Bacteria</taxon>
        <taxon>Bacillati</taxon>
        <taxon>Bacillota</taxon>
        <taxon>Clostridia</taxon>
        <taxon>Peptostreptococcales</taxon>
        <taxon>Natronincolaceae</taxon>
        <taxon>Alkaliphilus</taxon>
    </lineage>
</organism>
<dbReference type="STRING" id="293826.Amet_3448"/>
<dbReference type="Gene3D" id="3.30.470.20">
    <property type="entry name" value="ATP-grasp fold, B domain"/>
    <property type="match status" value="1"/>
</dbReference>
<evidence type="ECO:0000313" key="1">
    <source>
        <dbReference type="EMBL" id="ABR49576.1"/>
    </source>
</evidence>
<dbReference type="EMBL" id="CP000724">
    <property type="protein sequence ID" value="ABR49576.1"/>
    <property type="molecule type" value="Genomic_DNA"/>
</dbReference>
<dbReference type="AlphaFoldDB" id="A6TTQ8"/>
<dbReference type="InterPro" id="IPR026838">
    <property type="entry name" value="YheC/D"/>
</dbReference>
<sequence length="343" mass="39896">MKRKPLIGILVGNSKIRPSSYFLYNQSKVNLFCFTRSAINWSNMTISGLFLDNNQWKRGTFPFPDAVYNRLYNKSLRNVIKKISKQIGQEKVFNTFNHLDKWCVYGILNGSSLKNQLPNTFLYNEVNLIDSLQSHQQMILKPRYGNLGRNIYSIEMKDDGDLYLYRQTTRPHLIFKDPSAFLEKINSLIDCKKYILQKKIEIANVNQRIFDIRTLVQKNKYGQWRVTGTLSRIAVRNFYITNVSHDVKSVEETLLQAGMNYENVIEQIIKISLETAKCLDGKLGLMGEIGIDLCLDYEEKPWILEVNGKPMKSLFTQLNDEKVVERVFSTPIEYATFLSRIKN</sequence>
<accession>A6TTQ8</accession>
<dbReference type="KEGG" id="amt:Amet_3448"/>